<evidence type="ECO:0000313" key="2">
    <source>
        <dbReference type="EMBL" id="KAI1898556.1"/>
    </source>
</evidence>
<reference evidence="2" key="1">
    <citation type="submission" date="2021-01" db="EMBL/GenBank/DDBJ databases">
        <authorList>
            <person name="Zahm M."/>
            <person name="Roques C."/>
            <person name="Cabau C."/>
            <person name="Klopp C."/>
            <person name="Donnadieu C."/>
            <person name="Jouanno E."/>
            <person name="Lampietro C."/>
            <person name="Louis A."/>
            <person name="Herpin A."/>
            <person name="Echchiki A."/>
            <person name="Berthelot C."/>
            <person name="Parey E."/>
            <person name="Roest-Crollius H."/>
            <person name="Braasch I."/>
            <person name="Postlethwait J."/>
            <person name="Bobe J."/>
            <person name="Montfort J."/>
            <person name="Bouchez O."/>
            <person name="Begum T."/>
            <person name="Mejri S."/>
            <person name="Adams A."/>
            <person name="Chen W.-J."/>
            <person name="Guiguen Y."/>
        </authorList>
    </citation>
    <scope>NUCLEOTIDE SEQUENCE</scope>
    <source>
        <tissue evidence="2">Blood</tissue>
    </source>
</reference>
<dbReference type="Proteomes" id="UP000829720">
    <property type="component" value="Unassembled WGS sequence"/>
</dbReference>
<proteinExistence type="predicted"/>
<evidence type="ECO:0000313" key="3">
    <source>
        <dbReference type="Proteomes" id="UP000829720"/>
    </source>
</evidence>
<gene>
    <name evidence="2" type="ORF">AGOR_G00073570</name>
</gene>
<keyword evidence="1" id="KW-0175">Coiled coil</keyword>
<dbReference type="OrthoDB" id="5982311at2759"/>
<dbReference type="AlphaFoldDB" id="A0A8T3DRI5"/>
<accession>A0A8T3DRI5</accession>
<sequence>MTTVPIGWTMKQTAQNSLAPLRPIWVGADQTSSTNLLERMINHTTLTTQRVLHQHILEIAEQQSASTSSSGPAKSLHCLSSQQLVGGATEDDKPWTEVYTQLTQEDRERALQQQRESLLVQFTEALSARERLEAELRQGLQVEMQAQFEQECTGLRAKMEQEMRLTVEQACETLKAQVLKEAAEMRQREMEAVHAEAQESMKQCVYEAEERMRTECEMAAQREKQRLHDSHTRVLEQLHDRIQQLEERLDSVTREKMQYERELKKVQCSYRQFIDLTDSSLHSDYLLKLRRLGQEPGLTEAEVQTDDIITVCPPPWPYSYMKVL</sequence>
<organism evidence="2 3">
    <name type="scientific">Albula goreensis</name>
    <dbReference type="NCBI Taxonomy" id="1534307"/>
    <lineage>
        <taxon>Eukaryota</taxon>
        <taxon>Metazoa</taxon>
        <taxon>Chordata</taxon>
        <taxon>Craniata</taxon>
        <taxon>Vertebrata</taxon>
        <taxon>Euteleostomi</taxon>
        <taxon>Actinopterygii</taxon>
        <taxon>Neopterygii</taxon>
        <taxon>Teleostei</taxon>
        <taxon>Albuliformes</taxon>
        <taxon>Albulidae</taxon>
        <taxon>Albula</taxon>
    </lineage>
</organism>
<comment type="caution">
    <text evidence="2">The sequence shown here is derived from an EMBL/GenBank/DDBJ whole genome shotgun (WGS) entry which is preliminary data.</text>
</comment>
<dbReference type="EMBL" id="JAERUA010000006">
    <property type="protein sequence ID" value="KAI1898556.1"/>
    <property type="molecule type" value="Genomic_DNA"/>
</dbReference>
<keyword evidence="3" id="KW-1185">Reference proteome</keyword>
<feature type="coiled-coil region" evidence="1">
    <location>
        <begin position="228"/>
        <end position="269"/>
    </location>
</feature>
<protein>
    <submittedName>
        <fullName evidence="2">Uncharacterized protein</fullName>
    </submittedName>
</protein>
<evidence type="ECO:0000256" key="1">
    <source>
        <dbReference type="SAM" id="Coils"/>
    </source>
</evidence>
<name>A0A8T3DRI5_9TELE</name>